<feature type="transmembrane region" description="Helical" evidence="3">
    <location>
        <begin position="67"/>
        <end position="85"/>
    </location>
</feature>
<evidence type="ECO:0000313" key="6">
    <source>
        <dbReference type="Proteomes" id="UP000197446"/>
    </source>
</evidence>
<keyword evidence="3" id="KW-1133">Transmembrane helix</keyword>
<dbReference type="SUPFAM" id="SSF55073">
    <property type="entry name" value="Nucleotide cyclase"/>
    <property type="match status" value="1"/>
</dbReference>
<evidence type="ECO:0000256" key="2">
    <source>
        <dbReference type="ARBA" id="ARBA00034247"/>
    </source>
</evidence>
<dbReference type="GO" id="GO:0052621">
    <property type="term" value="F:diguanylate cyclase activity"/>
    <property type="evidence" value="ECO:0007669"/>
    <property type="project" value="UniProtKB-EC"/>
</dbReference>
<keyword evidence="6" id="KW-1185">Reference proteome</keyword>
<name>A0A254NB35_9BURK</name>
<dbReference type="RefSeq" id="WP_088482958.1">
    <property type="nucleotide sequence ID" value="NZ_NISI01000002.1"/>
</dbReference>
<proteinExistence type="predicted"/>
<dbReference type="FunFam" id="3.30.70.270:FF:000001">
    <property type="entry name" value="Diguanylate cyclase domain protein"/>
    <property type="match status" value="1"/>
</dbReference>
<dbReference type="GO" id="GO:0043709">
    <property type="term" value="P:cell adhesion involved in single-species biofilm formation"/>
    <property type="evidence" value="ECO:0007669"/>
    <property type="project" value="TreeGrafter"/>
</dbReference>
<comment type="caution">
    <text evidence="5">The sequence shown here is derived from an EMBL/GenBank/DDBJ whole genome shotgun (WGS) entry which is preliminary data.</text>
</comment>
<evidence type="ECO:0000256" key="3">
    <source>
        <dbReference type="SAM" id="Phobius"/>
    </source>
</evidence>
<evidence type="ECO:0000256" key="1">
    <source>
        <dbReference type="ARBA" id="ARBA00012528"/>
    </source>
</evidence>
<dbReference type="Pfam" id="PF00990">
    <property type="entry name" value="GGDEF"/>
    <property type="match status" value="1"/>
</dbReference>
<evidence type="ECO:0000313" key="5">
    <source>
        <dbReference type="EMBL" id="OWR04824.1"/>
    </source>
</evidence>
<keyword evidence="3" id="KW-0812">Transmembrane</keyword>
<protein>
    <recommendedName>
        <fullName evidence="1">diguanylate cyclase</fullName>
        <ecNumber evidence="1">2.7.7.65</ecNumber>
    </recommendedName>
</protein>
<reference evidence="5 6" key="1">
    <citation type="journal article" date="2007" name="Int. J. Syst. Evol. Microbiol.">
        <title>Description of Pelomonas aquatica sp. nov. and Pelomonas puraquae sp. nov., isolated from industrial and haemodialysis water.</title>
        <authorList>
            <person name="Gomila M."/>
            <person name="Bowien B."/>
            <person name="Falsen E."/>
            <person name="Moore E.R."/>
            <person name="Lalucat J."/>
        </authorList>
    </citation>
    <scope>NUCLEOTIDE SEQUENCE [LARGE SCALE GENOMIC DNA]</scope>
    <source>
        <strain evidence="5 6">CCUG 52769</strain>
    </source>
</reference>
<feature type="transmembrane region" description="Helical" evidence="3">
    <location>
        <begin position="153"/>
        <end position="177"/>
    </location>
</feature>
<dbReference type="AlphaFoldDB" id="A0A254NB35"/>
<evidence type="ECO:0000259" key="4">
    <source>
        <dbReference type="PROSITE" id="PS50887"/>
    </source>
</evidence>
<dbReference type="InterPro" id="IPR043128">
    <property type="entry name" value="Rev_trsase/Diguanyl_cyclase"/>
</dbReference>
<organism evidence="5 6">
    <name type="scientific">Roseateles puraquae</name>
    <dbReference type="NCBI Taxonomy" id="431059"/>
    <lineage>
        <taxon>Bacteria</taxon>
        <taxon>Pseudomonadati</taxon>
        <taxon>Pseudomonadota</taxon>
        <taxon>Betaproteobacteria</taxon>
        <taxon>Burkholderiales</taxon>
        <taxon>Sphaerotilaceae</taxon>
        <taxon>Roseateles</taxon>
    </lineage>
</organism>
<dbReference type="CDD" id="cd01949">
    <property type="entry name" value="GGDEF"/>
    <property type="match status" value="1"/>
</dbReference>
<keyword evidence="3" id="KW-0472">Membrane</keyword>
<dbReference type="PROSITE" id="PS50887">
    <property type="entry name" value="GGDEF"/>
    <property type="match status" value="1"/>
</dbReference>
<comment type="catalytic activity">
    <reaction evidence="2">
        <text>2 GTP = 3',3'-c-di-GMP + 2 diphosphate</text>
        <dbReference type="Rhea" id="RHEA:24898"/>
        <dbReference type="ChEBI" id="CHEBI:33019"/>
        <dbReference type="ChEBI" id="CHEBI:37565"/>
        <dbReference type="ChEBI" id="CHEBI:58805"/>
        <dbReference type="EC" id="2.7.7.65"/>
    </reaction>
</comment>
<dbReference type="EMBL" id="NISI01000002">
    <property type="protein sequence ID" value="OWR04824.1"/>
    <property type="molecule type" value="Genomic_DNA"/>
</dbReference>
<dbReference type="InterPro" id="IPR000160">
    <property type="entry name" value="GGDEF_dom"/>
</dbReference>
<dbReference type="GO" id="GO:1902201">
    <property type="term" value="P:negative regulation of bacterial-type flagellum-dependent cell motility"/>
    <property type="evidence" value="ECO:0007669"/>
    <property type="project" value="TreeGrafter"/>
</dbReference>
<feature type="transmembrane region" description="Helical" evidence="3">
    <location>
        <begin position="6"/>
        <end position="27"/>
    </location>
</feature>
<feature type="transmembrane region" description="Helical" evidence="3">
    <location>
        <begin position="197"/>
        <end position="218"/>
    </location>
</feature>
<dbReference type="PANTHER" id="PTHR45138:SF9">
    <property type="entry name" value="DIGUANYLATE CYCLASE DGCM-RELATED"/>
    <property type="match status" value="1"/>
</dbReference>
<dbReference type="Gene3D" id="3.30.70.270">
    <property type="match status" value="1"/>
</dbReference>
<feature type="transmembrane region" description="Helical" evidence="3">
    <location>
        <begin position="124"/>
        <end position="141"/>
    </location>
</feature>
<feature type="transmembrane region" description="Helical" evidence="3">
    <location>
        <begin position="97"/>
        <end position="118"/>
    </location>
</feature>
<dbReference type="SMART" id="SM00267">
    <property type="entry name" value="GGDEF"/>
    <property type="match status" value="1"/>
</dbReference>
<dbReference type="InterPro" id="IPR050469">
    <property type="entry name" value="Diguanylate_Cyclase"/>
</dbReference>
<dbReference type="InterPro" id="IPR029787">
    <property type="entry name" value="Nucleotide_cyclase"/>
</dbReference>
<feature type="domain" description="GGDEF" evidence="4">
    <location>
        <begin position="254"/>
        <end position="390"/>
    </location>
</feature>
<dbReference type="NCBIfam" id="TIGR00254">
    <property type="entry name" value="GGDEF"/>
    <property type="match status" value="1"/>
</dbReference>
<sequence>MKFLDVPTLLQISTAFNLMAALAWLVLAKAFRIAPRASWLMVASHLARVPHLSCGDCMVGWPAAVRLGLTELLLLASIVLLLLALRRMLGSRVRPRHIAWISGAGAVGIVAGMASGSAIAPQGVNLLTVAVLAALAVREIWRGVGDRLSTGITVCTALPFAALFVLSLLQASLLILVPGWGERLLANPLPGPWRAALGLMLTVGISLSLIALMIWRLIMRIQHLTHRDPLTGALNRRAFEQALAEAQAQLARGRGFALIMIDIDHFKRVNDAHGHAAGDAALLHCVALWQASLRELDRLGRLGGEEFCVLLPLSSPRDQAAAAMIAERLRARLEASPLRWQSQDLPLTASFGVALPGVGDARGEGVLARADAELYRAKAEGRNRVCVADQPTPGPA</sequence>
<dbReference type="GO" id="GO:0005886">
    <property type="term" value="C:plasma membrane"/>
    <property type="evidence" value="ECO:0007669"/>
    <property type="project" value="TreeGrafter"/>
</dbReference>
<dbReference type="OrthoDB" id="9813903at2"/>
<dbReference type="Proteomes" id="UP000197446">
    <property type="component" value="Unassembled WGS sequence"/>
</dbReference>
<accession>A0A254NB35</accession>
<gene>
    <name evidence="5" type="ORF">CDO81_09640</name>
</gene>
<dbReference type="EC" id="2.7.7.65" evidence="1"/>
<dbReference type="PANTHER" id="PTHR45138">
    <property type="entry name" value="REGULATORY COMPONENTS OF SENSORY TRANSDUCTION SYSTEM"/>
    <property type="match status" value="1"/>
</dbReference>